<dbReference type="PANTHER" id="PTHR37987">
    <property type="entry name" value="CHROMOSOME 9, WHOLE GENOME SHOTGUN SEQUENCE"/>
    <property type="match status" value="1"/>
</dbReference>
<proteinExistence type="predicted"/>
<sequence length="208" mass="22696">MSSLPALDTIREGTSGPDSPLGVTLAILFEPSPILLNTLEPQLSVHLKSQSTLALSQSYAYLIDLALSEIQKWDVPSQSEFISGHPRIGESKNLSNLSATEQGATPTVNPTSPEVLARLKHLNTCYEAQYPGLRYITFVNGRSRAAIAEEMEDKLETGRSLSPDEPPLDVFTSNAYSQGDEKWLSELKRAVEDVGKIAKSRLRALGVE</sequence>
<dbReference type="SUPFAM" id="SSF158694">
    <property type="entry name" value="UraD-Like"/>
    <property type="match status" value="1"/>
</dbReference>
<reference evidence="3" key="1">
    <citation type="submission" date="2020-11" db="EMBL/GenBank/DDBJ databases">
        <authorList>
            <consortium name="DOE Joint Genome Institute"/>
            <person name="Ahrendt S."/>
            <person name="Riley R."/>
            <person name="Andreopoulos W."/>
            <person name="Labutti K."/>
            <person name="Pangilinan J."/>
            <person name="Ruiz-Duenas F.J."/>
            <person name="Barrasa J.M."/>
            <person name="Sanchez-Garcia M."/>
            <person name="Camarero S."/>
            <person name="Miyauchi S."/>
            <person name="Serrano A."/>
            <person name="Linde D."/>
            <person name="Babiker R."/>
            <person name="Drula E."/>
            <person name="Ayuso-Fernandez I."/>
            <person name="Pacheco R."/>
            <person name="Padilla G."/>
            <person name="Ferreira P."/>
            <person name="Barriuso J."/>
            <person name="Kellner H."/>
            <person name="Castanera R."/>
            <person name="Alfaro M."/>
            <person name="Ramirez L."/>
            <person name="Pisabarro A.G."/>
            <person name="Kuo A."/>
            <person name="Tritt A."/>
            <person name="Lipzen A."/>
            <person name="He G."/>
            <person name="Yan M."/>
            <person name="Ng V."/>
            <person name="Cullen D."/>
            <person name="Martin F."/>
            <person name="Rosso M.-N."/>
            <person name="Henrissat B."/>
            <person name="Hibbett D."/>
            <person name="Martinez A.T."/>
            <person name="Grigoriev I.V."/>
        </authorList>
    </citation>
    <scope>NUCLEOTIDE SEQUENCE</scope>
    <source>
        <strain evidence="3">MF-IS2</strain>
    </source>
</reference>
<dbReference type="EMBL" id="MU151060">
    <property type="protein sequence ID" value="KAF9453577.1"/>
    <property type="molecule type" value="Genomic_DNA"/>
</dbReference>
<dbReference type="PANTHER" id="PTHR37987:SF1">
    <property type="entry name" value="OXO-4-HYDROXY-4-CARBOXY-5-UREIDOIMIDAZOLINE DECARBOXYLASE DOMAIN-CONTAINING PROTEIN"/>
    <property type="match status" value="1"/>
</dbReference>
<dbReference type="InterPro" id="IPR036778">
    <property type="entry name" value="OHCU_decarboxylase_sf"/>
</dbReference>
<evidence type="ECO:0000313" key="3">
    <source>
        <dbReference type="EMBL" id="KAF9453577.1"/>
    </source>
</evidence>
<dbReference type="Gene3D" id="1.10.3330.10">
    <property type="entry name" value="Oxo-4-hydroxy-4-carboxy-5-ureidoimidazoline decarboxylase"/>
    <property type="match status" value="1"/>
</dbReference>
<protein>
    <recommendedName>
        <fullName evidence="2">Oxo-4-hydroxy-4-carboxy-5-ureidoimidazoline decarboxylase domain-containing protein</fullName>
    </recommendedName>
</protein>
<evidence type="ECO:0000259" key="2">
    <source>
        <dbReference type="Pfam" id="PF09349"/>
    </source>
</evidence>
<evidence type="ECO:0000313" key="4">
    <source>
        <dbReference type="Proteomes" id="UP000807342"/>
    </source>
</evidence>
<gene>
    <name evidence="3" type="ORF">P691DRAFT_694577</name>
</gene>
<dbReference type="Proteomes" id="UP000807342">
    <property type="component" value="Unassembled WGS sequence"/>
</dbReference>
<organism evidence="3 4">
    <name type="scientific">Macrolepiota fuliginosa MF-IS2</name>
    <dbReference type="NCBI Taxonomy" id="1400762"/>
    <lineage>
        <taxon>Eukaryota</taxon>
        <taxon>Fungi</taxon>
        <taxon>Dikarya</taxon>
        <taxon>Basidiomycota</taxon>
        <taxon>Agaricomycotina</taxon>
        <taxon>Agaricomycetes</taxon>
        <taxon>Agaricomycetidae</taxon>
        <taxon>Agaricales</taxon>
        <taxon>Agaricineae</taxon>
        <taxon>Agaricaceae</taxon>
        <taxon>Macrolepiota</taxon>
    </lineage>
</organism>
<dbReference type="AlphaFoldDB" id="A0A9P6C6F8"/>
<dbReference type="Pfam" id="PF09349">
    <property type="entry name" value="OHCU_decarbox"/>
    <property type="match status" value="1"/>
</dbReference>
<name>A0A9P6C6F8_9AGAR</name>
<dbReference type="OrthoDB" id="5398391at2759"/>
<keyword evidence="1" id="KW-0659">Purine metabolism</keyword>
<keyword evidence="4" id="KW-1185">Reference proteome</keyword>
<evidence type="ECO:0000256" key="1">
    <source>
        <dbReference type="ARBA" id="ARBA00022631"/>
    </source>
</evidence>
<accession>A0A9P6C6F8</accession>
<comment type="caution">
    <text evidence="3">The sequence shown here is derived from an EMBL/GenBank/DDBJ whole genome shotgun (WGS) entry which is preliminary data.</text>
</comment>
<dbReference type="InterPro" id="IPR018020">
    <property type="entry name" value="OHCU_decarboxylase"/>
</dbReference>
<feature type="domain" description="Oxo-4-hydroxy-4-carboxy-5-ureidoimidazoline decarboxylase" evidence="2">
    <location>
        <begin position="35"/>
        <end position="157"/>
    </location>
</feature>
<dbReference type="GO" id="GO:0006144">
    <property type="term" value="P:purine nucleobase metabolic process"/>
    <property type="evidence" value="ECO:0007669"/>
    <property type="project" value="UniProtKB-KW"/>
</dbReference>